<dbReference type="Pfam" id="PF10153">
    <property type="entry name" value="Efg1"/>
    <property type="match status" value="1"/>
</dbReference>
<proteinExistence type="inferred from homology"/>
<sequence length="300" mass="34452">MAPKRDFEELGSPGPDQDGFNGAAKKRKHNTKTKHRPNEGTSGWAKKRTRTIERLLKRNHDLPANVHNDLERELAALKSTVSDKAFQKKRSAMISKYHMVRFFERKKASRLAKQLRKKIGETEAPEELEELKRDLHVAEVDEAYTQHFPHAETYISLYPIEKREKEADDDKNDYTPLKQRGLLHTERPPIWSEVEQALKEGPNALRALRERRSPPGGAEDEAKPQRRENKPKAQANVGKPVAKTQPKQQAFKDKSTSNSKDDSGAKMNRRERRRLMHQNKQTAVKSDDDDSDGGGFFEED</sequence>
<dbReference type="GO" id="GO:0005730">
    <property type="term" value="C:nucleolus"/>
    <property type="evidence" value="ECO:0007669"/>
    <property type="project" value="UniProtKB-SubCell"/>
</dbReference>
<evidence type="ECO:0000313" key="11">
    <source>
        <dbReference type="Proteomes" id="UP000277212"/>
    </source>
</evidence>
<comment type="caution">
    <text evidence="10">The sequence shown here is derived from an EMBL/GenBank/DDBJ whole genome shotgun (WGS) entry which is preliminary data.</text>
</comment>
<feature type="compositionally biased region" description="Basic and acidic residues" evidence="9">
    <location>
        <begin position="220"/>
        <end position="231"/>
    </location>
</feature>
<dbReference type="GO" id="GO:0000462">
    <property type="term" value="P:maturation of SSU-rRNA from tricistronic rRNA transcript (SSU-rRNA, 5.8S rRNA, LSU-rRNA)"/>
    <property type="evidence" value="ECO:0007669"/>
    <property type="project" value="TreeGrafter"/>
</dbReference>
<evidence type="ECO:0000256" key="5">
    <source>
        <dbReference type="ARBA" id="ARBA00019827"/>
    </source>
</evidence>
<feature type="region of interest" description="Disordered" evidence="9">
    <location>
        <begin position="206"/>
        <end position="300"/>
    </location>
</feature>
<dbReference type="AlphaFoldDB" id="A0A3M2S3B6"/>
<reference evidence="10 11" key="1">
    <citation type="submission" date="2017-06" db="EMBL/GenBank/DDBJ databases">
        <title>Comparative genomic analysis of Ambrosia Fusariam Clade fungi.</title>
        <authorList>
            <person name="Stajich J.E."/>
            <person name="Carrillo J."/>
            <person name="Kijimoto T."/>
            <person name="Eskalen A."/>
            <person name="O'Donnell K."/>
            <person name="Kasson M."/>
        </authorList>
    </citation>
    <scope>NUCLEOTIDE SEQUENCE [LARGE SCALE GENOMIC DNA]</scope>
    <source>
        <strain evidence="10">UCR3666</strain>
    </source>
</reference>
<name>A0A3M2S3B6_9HYPO</name>
<keyword evidence="7" id="KW-0175">Coiled coil</keyword>
<dbReference type="OrthoDB" id="47732at2759"/>
<evidence type="ECO:0000256" key="2">
    <source>
        <dbReference type="ARBA" id="ARBA00004604"/>
    </source>
</evidence>
<evidence type="ECO:0000256" key="4">
    <source>
        <dbReference type="ARBA" id="ARBA00018689"/>
    </source>
</evidence>
<comment type="function">
    <text evidence="1">Involved in rRNA processing.</text>
</comment>
<evidence type="ECO:0000256" key="8">
    <source>
        <dbReference type="ARBA" id="ARBA00023242"/>
    </source>
</evidence>
<evidence type="ECO:0000256" key="3">
    <source>
        <dbReference type="ARBA" id="ARBA00006916"/>
    </source>
</evidence>
<evidence type="ECO:0000256" key="9">
    <source>
        <dbReference type="SAM" id="MobiDB-lite"/>
    </source>
</evidence>
<dbReference type="InterPro" id="IPR050786">
    <property type="entry name" value="EFG1_rRNA-proc"/>
</dbReference>
<protein>
    <recommendedName>
        <fullName evidence="4">rRNA-processing protein EFG1</fullName>
    </recommendedName>
    <alternativeName>
        <fullName evidence="5">rRNA-processing protein efg1</fullName>
    </alternativeName>
</protein>
<keyword evidence="11" id="KW-1185">Reference proteome</keyword>
<feature type="region of interest" description="Disordered" evidence="9">
    <location>
        <begin position="1"/>
        <end position="48"/>
    </location>
</feature>
<dbReference type="Proteomes" id="UP000277212">
    <property type="component" value="Unassembled WGS sequence"/>
</dbReference>
<dbReference type="STRING" id="2010991.A0A3M2S3B6"/>
<accession>A0A3M2S3B6</accession>
<keyword evidence="8" id="KW-0539">Nucleus</keyword>
<feature type="compositionally biased region" description="Basic and acidic residues" evidence="9">
    <location>
        <begin position="250"/>
        <end position="264"/>
    </location>
</feature>
<evidence type="ECO:0000256" key="7">
    <source>
        <dbReference type="ARBA" id="ARBA00023054"/>
    </source>
</evidence>
<evidence type="ECO:0000256" key="1">
    <source>
        <dbReference type="ARBA" id="ARBA00002773"/>
    </source>
</evidence>
<dbReference type="EMBL" id="NKUJ01000148">
    <property type="protein sequence ID" value="RMJ12036.1"/>
    <property type="molecule type" value="Genomic_DNA"/>
</dbReference>
<organism evidence="10 11">
    <name type="scientific">Fusarium kuroshium</name>
    <dbReference type="NCBI Taxonomy" id="2010991"/>
    <lineage>
        <taxon>Eukaryota</taxon>
        <taxon>Fungi</taxon>
        <taxon>Dikarya</taxon>
        <taxon>Ascomycota</taxon>
        <taxon>Pezizomycotina</taxon>
        <taxon>Sordariomycetes</taxon>
        <taxon>Hypocreomycetidae</taxon>
        <taxon>Hypocreales</taxon>
        <taxon>Nectriaceae</taxon>
        <taxon>Fusarium</taxon>
        <taxon>Fusarium solani species complex</taxon>
    </lineage>
</organism>
<gene>
    <name evidence="10" type="ORF">CDV36_008299</name>
</gene>
<feature type="compositionally biased region" description="Basic residues" evidence="9">
    <location>
        <begin position="24"/>
        <end position="35"/>
    </location>
</feature>
<feature type="compositionally biased region" description="Acidic residues" evidence="9">
    <location>
        <begin position="287"/>
        <end position="300"/>
    </location>
</feature>
<dbReference type="GO" id="GO:0030688">
    <property type="term" value="C:preribosome, small subunit precursor"/>
    <property type="evidence" value="ECO:0007669"/>
    <property type="project" value="TreeGrafter"/>
</dbReference>
<comment type="similarity">
    <text evidence="3">Belongs to the EFG1 family.</text>
</comment>
<dbReference type="InterPro" id="IPR019310">
    <property type="entry name" value="Efg1"/>
</dbReference>
<evidence type="ECO:0000256" key="6">
    <source>
        <dbReference type="ARBA" id="ARBA00022552"/>
    </source>
</evidence>
<dbReference type="PANTHER" id="PTHR33911">
    <property type="entry name" value="RRNA-PROCESSING PROTEIN EFG1"/>
    <property type="match status" value="1"/>
</dbReference>
<evidence type="ECO:0000313" key="10">
    <source>
        <dbReference type="EMBL" id="RMJ12036.1"/>
    </source>
</evidence>
<feature type="compositionally biased region" description="Basic residues" evidence="9">
    <location>
        <begin position="267"/>
        <end position="277"/>
    </location>
</feature>
<comment type="subcellular location">
    <subcellularLocation>
        <location evidence="2">Nucleus</location>
        <location evidence="2">Nucleolus</location>
    </subcellularLocation>
</comment>
<dbReference type="PANTHER" id="PTHR33911:SF1">
    <property type="entry name" value="RRNA-PROCESSING PROTEIN EFG1"/>
    <property type="match status" value="1"/>
</dbReference>
<keyword evidence="6" id="KW-0698">rRNA processing</keyword>